<dbReference type="InterPro" id="IPR001124">
    <property type="entry name" value="Lipid-bd_serum_glycop_C"/>
</dbReference>
<dbReference type="EMBL" id="UYRR01034938">
    <property type="protein sequence ID" value="VDK62841.1"/>
    <property type="molecule type" value="Genomic_DNA"/>
</dbReference>
<dbReference type="PANTHER" id="PTHR10504:SF143">
    <property type="entry name" value="BPI2 DOMAIN-CONTAINING PROTEIN"/>
    <property type="match status" value="1"/>
</dbReference>
<dbReference type="Proteomes" id="UP000267096">
    <property type="component" value="Unassembled WGS sequence"/>
</dbReference>
<evidence type="ECO:0000313" key="4">
    <source>
        <dbReference type="EMBL" id="VDK62841.1"/>
    </source>
</evidence>
<organism evidence="6">
    <name type="scientific">Anisakis simplex</name>
    <name type="common">Herring worm</name>
    <dbReference type="NCBI Taxonomy" id="6269"/>
    <lineage>
        <taxon>Eukaryota</taxon>
        <taxon>Metazoa</taxon>
        <taxon>Ecdysozoa</taxon>
        <taxon>Nematoda</taxon>
        <taxon>Chromadorea</taxon>
        <taxon>Rhabditida</taxon>
        <taxon>Spirurina</taxon>
        <taxon>Ascaridomorpha</taxon>
        <taxon>Ascaridoidea</taxon>
        <taxon>Anisakidae</taxon>
        <taxon>Anisakis</taxon>
        <taxon>Anisakis simplex complex</taxon>
    </lineage>
</organism>
<dbReference type="GO" id="GO:0008289">
    <property type="term" value="F:lipid binding"/>
    <property type="evidence" value="ECO:0007669"/>
    <property type="project" value="InterPro"/>
</dbReference>
<dbReference type="SUPFAM" id="SSF55394">
    <property type="entry name" value="Bactericidal permeability-increasing protein, BPI"/>
    <property type="match status" value="2"/>
</dbReference>
<comment type="similarity">
    <text evidence="1">Belongs to the BPI/LBP/Plunc superfamily. BPI/LBP family.</text>
</comment>
<dbReference type="GO" id="GO:0005615">
    <property type="term" value="C:extracellular space"/>
    <property type="evidence" value="ECO:0007669"/>
    <property type="project" value="TreeGrafter"/>
</dbReference>
<protein>
    <submittedName>
        <fullName evidence="6">BPI1 domain-containing protein</fullName>
    </submittedName>
</protein>
<dbReference type="OrthoDB" id="10255543at2759"/>
<evidence type="ECO:0000256" key="1">
    <source>
        <dbReference type="ARBA" id="ARBA00007292"/>
    </source>
</evidence>
<dbReference type="SMART" id="SM00328">
    <property type="entry name" value="BPI1"/>
    <property type="match status" value="1"/>
</dbReference>
<dbReference type="PANTHER" id="PTHR10504">
    <property type="entry name" value="BACTERICIDAL PERMEABILITY-INCREASING BPI PROTEIN-RELATED"/>
    <property type="match status" value="1"/>
</dbReference>
<dbReference type="InterPro" id="IPR017943">
    <property type="entry name" value="Bactericidal_perm-incr_a/b_dom"/>
</dbReference>
<name>A0A0M3KCE0_ANISI</name>
<dbReference type="Gene3D" id="3.15.10.10">
    <property type="entry name" value="Bactericidal permeability-increasing protein, domain 1"/>
    <property type="match status" value="1"/>
</dbReference>
<proteinExistence type="inferred from homology"/>
<dbReference type="InterPro" id="IPR017942">
    <property type="entry name" value="Lipid-bd_serum_glycop_N"/>
</dbReference>
<reference evidence="6" key="1">
    <citation type="submission" date="2017-02" db="UniProtKB">
        <authorList>
            <consortium name="WormBaseParasite"/>
        </authorList>
    </citation>
    <scope>IDENTIFICATION</scope>
</reference>
<evidence type="ECO:0000259" key="3">
    <source>
        <dbReference type="SMART" id="SM00328"/>
    </source>
</evidence>
<dbReference type="AlphaFoldDB" id="A0A0M3KCE0"/>
<gene>
    <name evidence="4" type="ORF">ASIM_LOCUS18038</name>
</gene>
<keyword evidence="5" id="KW-1185">Reference proteome</keyword>
<feature type="domain" description="Lipid-binding serum glycoprotein N-terminal" evidence="3">
    <location>
        <begin position="18"/>
        <end position="233"/>
    </location>
</feature>
<accession>A0A0M3KCE0</accession>
<evidence type="ECO:0000256" key="2">
    <source>
        <dbReference type="ARBA" id="ARBA00023157"/>
    </source>
</evidence>
<dbReference type="WBParaSite" id="ASIM_0001864001-mRNA-1">
    <property type="protein sequence ID" value="ASIM_0001864001-mRNA-1"/>
    <property type="gene ID" value="ASIM_0001864001"/>
</dbReference>
<sequence length="412" mass="46608">MLVQVRVMVARVCLRIIRFLPSAIQYLNQIASQIIAQQLPRIRIPNVVHRLANDQEKEVKEVPYFFRFLGDLSGELRILLPLALEGQAEVQAQGVDFRLESALERWTNGSAHLRTISCQTTIKALDVENYNGGLTGVALNIFKTATSNLIRPIIQAEVCRKVRKFIDETLNEKLAETQTKSSFARRNYEKSSRSYMDESDDEFQVVNNLEENSHISNYLFSEQLAKQTFIDFRLTEDPVCYTNTIELANLGNVSIGNETSETPFGIPSLRWPSLANRNDSMVDLIISDYVPNALLYHAYKKTTESDMTHKSIVLNVIETNLLKRQRFGGCCSERLLNFKIDESNSPSMSSFLRTKCSSGSVCLADMLPQLTDRYPNNKLELLIAAINPPSIVFSSDNDGSTIFSRPYQCPIN</sequence>
<evidence type="ECO:0000313" key="6">
    <source>
        <dbReference type="WBParaSite" id="ASIM_0001864001-mRNA-1"/>
    </source>
</evidence>
<keyword evidence="2" id="KW-1015">Disulfide bond</keyword>
<evidence type="ECO:0000313" key="5">
    <source>
        <dbReference type="Proteomes" id="UP000267096"/>
    </source>
</evidence>
<dbReference type="Gene3D" id="3.15.20.10">
    <property type="entry name" value="Bactericidal permeability-increasing protein, domain 2"/>
    <property type="match status" value="2"/>
</dbReference>
<dbReference type="InterPro" id="IPR032942">
    <property type="entry name" value="BPI/LBP/Plunc"/>
</dbReference>
<reference evidence="4 5" key="2">
    <citation type="submission" date="2018-11" db="EMBL/GenBank/DDBJ databases">
        <authorList>
            <consortium name="Pathogen Informatics"/>
        </authorList>
    </citation>
    <scope>NUCLEOTIDE SEQUENCE [LARGE SCALE GENOMIC DNA]</scope>
</reference>
<dbReference type="Pfam" id="PF02886">
    <property type="entry name" value="LBP_BPI_CETP_C"/>
    <property type="match status" value="1"/>
</dbReference>